<feature type="region of interest" description="Disordered" evidence="1">
    <location>
        <begin position="236"/>
        <end position="261"/>
    </location>
</feature>
<dbReference type="EMBL" id="JAIWYP010000003">
    <property type="protein sequence ID" value="KAH3853463.1"/>
    <property type="molecule type" value="Genomic_DNA"/>
</dbReference>
<name>A0A9D4L7W9_DREPO</name>
<protein>
    <submittedName>
        <fullName evidence="2">Uncharacterized protein</fullName>
    </submittedName>
</protein>
<accession>A0A9D4L7W9</accession>
<comment type="caution">
    <text evidence="2">The sequence shown here is derived from an EMBL/GenBank/DDBJ whole genome shotgun (WGS) entry which is preliminary data.</text>
</comment>
<keyword evidence="3" id="KW-1185">Reference proteome</keyword>
<evidence type="ECO:0000256" key="1">
    <source>
        <dbReference type="SAM" id="MobiDB-lite"/>
    </source>
</evidence>
<dbReference type="Proteomes" id="UP000828390">
    <property type="component" value="Unassembled WGS sequence"/>
</dbReference>
<dbReference type="AlphaFoldDB" id="A0A9D4L7W9"/>
<proteinExistence type="predicted"/>
<sequence length="356" mass="39941">MQESKDPLCRPSFSRLCQIFTMMLEEITHVEYFHFDVDETRDYCMIDTDDMDMDGLDLTNFCSSDDAVTNIDSVQVEQISAATVTTVADIHITDVASTNPKEQPVEYSDLPFVRNHQSTLSFHNEMYTVGIDGGLICGDWSGSEASSGSDGKSDISTEITETYMSVSIENKTKAIEMRHQRFPSETRSSTSDDVFQVCTTCNAQAGTSSQSPECQECLKLTVIVHKPEMFDAERCDSAYSSTTSDDSEHQNNGLSELPENNHDYRVPISFMKYTCNYNPPETAGPVVTEIGSSHGDHCLVYTDYNDRSQILAGSQLQHAVCRDRALKYELQQMGPRLMLKEFVKHSDRMTIGQTKF</sequence>
<gene>
    <name evidence="2" type="ORF">DPMN_095987</name>
</gene>
<evidence type="ECO:0000313" key="3">
    <source>
        <dbReference type="Proteomes" id="UP000828390"/>
    </source>
</evidence>
<evidence type="ECO:0000313" key="2">
    <source>
        <dbReference type="EMBL" id="KAH3853463.1"/>
    </source>
</evidence>
<reference evidence="2" key="1">
    <citation type="journal article" date="2019" name="bioRxiv">
        <title>The Genome of the Zebra Mussel, Dreissena polymorpha: A Resource for Invasive Species Research.</title>
        <authorList>
            <person name="McCartney M.A."/>
            <person name="Auch B."/>
            <person name="Kono T."/>
            <person name="Mallez S."/>
            <person name="Zhang Y."/>
            <person name="Obille A."/>
            <person name="Becker A."/>
            <person name="Abrahante J.E."/>
            <person name="Garbe J."/>
            <person name="Badalamenti J.P."/>
            <person name="Herman A."/>
            <person name="Mangelson H."/>
            <person name="Liachko I."/>
            <person name="Sullivan S."/>
            <person name="Sone E.D."/>
            <person name="Koren S."/>
            <person name="Silverstein K.A.T."/>
            <person name="Beckman K.B."/>
            <person name="Gohl D.M."/>
        </authorList>
    </citation>
    <scope>NUCLEOTIDE SEQUENCE</scope>
    <source>
        <strain evidence="2">Duluth1</strain>
        <tissue evidence="2">Whole animal</tissue>
    </source>
</reference>
<organism evidence="2 3">
    <name type="scientific">Dreissena polymorpha</name>
    <name type="common">Zebra mussel</name>
    <name type="synonym">Mytilus polymorpha</name>
    <dbReference type="NCBI Taxonomy" id="45954"/>
    <lineage>
        <taxon>Eukaryota</taxon>
        <taxon>Metazoa</taxon>
        <taxon>Spiralia</taxon>
        <taxon>Lophotrochozoa</taxon>
        <taxon>Mollusca</taxon>
        <taxon>Bivalvia</taxon>
        <taxon>Autobranchia</taxon>
        <taxon>Heteroconchia</taxon>
        <taxon>Euheterodonta</taxon>
        <taxon>Imparidentia</taxon>
        <taxon>Neoheterodontei</taxon>
        <taxon>Myida</taxon>
        <taxon>Dreissenoidea</taxon>
        <taxon>Dreissenidae</taxon>
        <taxon>Dreissena</taxon>
    </lineage>
</organism>
<reference evidence="2" key="2">
    <citation type="submission" date="2020-11" db="EMBL/GenBank/DDBJ databases">
        <authorList>
            <person name="McCartney M.A."/>
            <person name="Auch B."/>
            <person name="Kono T."/>
            <person name="Mallez S."/>
            <person name="Becker A."/>
            <person name="Gohl D.M."/>
            <person name="Silverstein K.A.T."/>
            <person name="Koren S."/>
            <person name="Bechman K.B."/>
            <person name="Herman A."/>
            <person name="Abrahante J.E."/>
            <person name="Garbe J."/>
        </authorList>
    </citation>
    <scope>NUCLEOTIDE SEQUENCE</scope>
    <source>
        <strain evidence="2">Duluth1</strain>
        <tissue evidence="2">Whole animal</tissue>
    </source>
</reference>